<dbReference type="RefSeq" id="WP_115571075.1">
    <property type="nucleotide sequence ID" value="NZ_NXLT01000003.1"/>
</dbReference>
<dbReference type="Gene3D" id="2.60.120.370">
    <property type="entry name" value="YhcH/YjgK/YiaL"/>
    <property type="match status" value="1"/>
</dbReference>
<dbReference type="OrthoDB" id="6196468at2"/>
<dbReference type="AlphaFoldDB" id="A0A3D8IRZ8"/>
<organism evidence="1 2">
    <name type="scientific">Helicobacter equorum</name>
    <dbReference type="NCBI Taxonomy" id="361872"/>
    <lineage>
        <taxon>Bacteria</taxon>
        <taxon>Pseudomonadati</taxon>
        <taxon>Campylobacterota</taxon>
        <taxon>Epsilonproteobacteria</taxon>
        <taxon>Campylobacterales</taxon>
        <taxon>Helicobacteraceae</taxon>
        <taxon>Helicobacter</taxon>
    </lineage>
</organism>
<dbReference type="GO" id="GO:0005829">
    <property type="term" value="C:cytosol"/>
    <property type="evidence" value="ECO:0007669"/>
    <property type="project" value="TreeGrafter"/>
</dbReference>
<sequence length="188" mass="21451">MALVGDFRQFESFFALYPSLMEVKNYLTQALTIDSAVYKRINALAGTTENTRVEFTYELGGNIRAIEQTYPLKSHTEALYESHKKFVDFQLCVEGAEYFEVGYIKDFTPLTPYNESKDLTIYAKPITPPHRFFFHSGILGIFFPQDVHAGGLTYPIQSHTNAQDTTNTIDLLTQPKKVVLKIPIEYFA</sequence>
<evidence type="ECO:0008006" key="3">
    <source>
        <dbReference type="Google" id="ProtNLM"/>
    </source>
</evidence>
<dbReference type="SUPFAM" id="SSF51197">
    <property type="entry name" value="Clavaminate synthase-like"/>
    <property type="match status" value="1"/>
</dbReference>
<dbReference type="InterPro" id="IPR004375">
    <property type="entry name" value="NanQ/TabA/YiaL"/>
</dbReference>
<dbReference type="EMBL" id="NXLT01000003">
    <property type="protein sequence ID" value="RDU67361.1"/>
    <property type="molecule type" value="Genomic_DNA"/>
</dbReference>
<dbReference type="InterPro" id="IPR037012">
    <property type="entry name" value="NanQ/TabA/YiaL_sf"/>
</dbReference>
<reference evidence="1 2" key="1">
    <citation type="submission" date="2018-04" db="EMBL/GenBank/DDBJ databases">
        <title>Novel Campyloabacter and Helicobacter Species and Strains.</title>
        <authorList>
            <person name="Mannion A.J."/>
            <person name="Shen Z."/>
            <person name="Fox J.G."/>
        </authorList>
    </citation>
    <scope>NUCLEOTIDE SEQUENCE [LARGE SCALE GENOMIC DNA]</scope>
    <source>
        <strain evidence="1 2">MIT 12-6600</strain>
    </source>
</reference>
<gene>
    <name evidence="1" type="ORF">CQA54_05160</name>
</gene>
<dbReference type="Proteomes" id="UP000256514">
    <property type="component" value="Unassembled WGS sequence"/>
</dbReference>
<evidence type="ECO:0000313" key="2">
    <source>
        <dbReference type="Proteomes" id="UP000256514"/>
    </source>
</evidence>
<dbReference type="PANTHER" id="PTHR34986:SF1">
    <property type="entry name" value="PROTEIN YIAL"/>
    <property type="match status" value="1"/>
</dbReference>
<dbReference type="Pfam" id="PF04074">
    <property type="entry name" value="DUF386"/>
    <property type="match status" value="1"/>
</dbReference>
<keyword evidence="2" id="KW-1185">Reference proteome</keyword>
<evidence type="ECO:0000313" key="1">
    <source>
        <dbReference type="EMBL" id="RDU67361.1"/>
    </source>
</evidence>
<name>A0A3D8IRZ8_9HELI</name>
<protein>
    <recommendedName>
        <fullName evidence="3">YhcH/YjgK/YiaL family protein</fullName>
    </recommendedName>
</protein>
<accession>A0A3D8IRZ8</accession>
<comment type="caution">
    <text evidence="1">The sequence shown here is derived from an EMBL/GenBank/DDBJ whole genome shotgun (WGS) entry which is preliminary data.</text>
</comment>
<proteinExistence type="predicted"/>
<dbReference type="PANTHER" id="PTHR34986">
    <property type="entry name" value="EVOLVED BETA-GALACTOSIDASE SUBUNIT BETA"/>
    <property type="match status" value="1"/>
</dbReference>